<dbReference type="PROSITE" id="PS50262">
    <property type="entry name" value="G_PROTEIN_RECEP_F1_2"/>
    <property type="match status" value="1"/>
</dbReference>
<proteinExistence type="inferred from homology"/>
<dbReference type="Gene3D" id="1.20.1070.10">
    <property type="entry name" value="Rhodopsin 7-helix transmembrane proteins"/>
    <property type="match status" value="2"/>
</dbReference>
<evidence type="ECO:0000256" key="5">
    <source>
        <dbReference type="ARBA" id="ARBA00022606"/>
    </source>
</evidence>
<keyword evidence="6 13" id="KW-0812">Transmembrane</keyword>
<evidence type="ECO:0000256" key="8">
    <source>
        <dbReference type="ARBA" id="ARBA00022989"/>
    </source>
</evidence>
<comment type="function">
    <text evidence="1">Odorant receptor.</text>
</comment>
<keyword evidence="7" id="KW-0552">Olfaction</keyword>
<dbReference type="RefSeq" id="XP_013919586.1">
    <property type="nucleotide sequence ID" value="XM_014064111.1"/>
</dbReference>
<dbReference type="InterPro" id="IPR000276">
    <property type="entry name" value="GPCR_Rhodpsn"/>
</dbReference>
<comment type="subcellular location">
    <subcellularLocation>
        <location evidence="2">Cell membrane</location>
        <topology evidence="2">Multi-pass membrane protein</topology>
    </subcellularLocation>
</comment>
<keyword evidence="5" id="KW-0716">Sensory transduction</keyword>
<dbReference type="PANTHER" id="PTHR26452">
    <property type="entry name" value="OLFACTORY RECEPTOR"/>
    <property type="match status" value="1"/>
</dbReference>
<feature type="transmembrane region" description="Helical" evidence="14">
    <location>
        <begin position="504"/>
        <end position="529"/>
    </location>
</feature>
<feature type="transmembrane region" description="Helical" evidence="14">
    <location>
        <begin position="166"/>
        <end position="185"/>
    </location>
</feature>
<keyword evidence="10 14" id="KW-0472">Membrane</keyword>
<dbReference type="SUPFAM" id="SSF81321">
    <property type="entry name" value="Family A G protein-coupled receptor-like"/>
    <property type="match status" value="3"/>
</dbReference>
<evidence type="ECO:0000256" key="13">
    <source>
        <dbReference type="RuleBase" id="RU000688"/>
    </source>
</evidence>
<dbReference type="Gene3D" id="1.10.1220.70">
    <property type="match status" value="1"/>
</dbReference>
<dbReference type="GeneID" id="106547075"/>
<feature type="transmembrane region" description="Helical" evidence="14">
    <location>
        <begin position="330"/>
        <end position="356"/>
    </location>
</feature>
<sequence length="617" mass="70405">MENWEVEELCEIIKYMHETLISIPIRILNREKQIAKEELKEGGRDIEGVEMEGNKKQTRQWSRENCEKESIHESVLENNPQASTDPSVVTNSYKLHWLSVYFQTLIFLFLLSWHLIASLAYLRPQSEKQSNFDIIVTIMYCIIPPMLNPVIYSMRNKDIKVSLSRILVKTLSSLAFEIWWFFSSYQAQAADPRMLDFKSQGGQCYKEKKCQEAIGKYHSALLELKGLLLAQEDSEGTTLNACFMGASSLANSYNSLAGCVVQVLLLLFFLGSDVGRLTVMAYDQFVAICHPSQCEMIMNRKVSDICDKTMDNDTSIFLLLEFSTIRELQVMYTAIFLILYLMTLIGNILIISAIAFDSRLHTPMYCFLMNLALQDIGSVSLIVPKSVINSIINARHISYPGCVAQVFFFVFFVNCDISLLTVMAYDRFVAICNPLRYEMIMNRKACTKMIGSVWIASFLNSVLNTIVTFTTHFCSNVINQFFCDIPQLLKLACSDFYLIETGVVIFSFTLAFGCFAFLIISYIQIFIAVSKIPSVRGRKKAFSTCFPHLTVFSLFLFTSSFAYLKTPSDTPSHFDFAVTIMYSIIPPMLNPLIYSLRNKDIKIALSKLFLPEDFHFN</sequence>
<keyword evidence="12 13" id="KW-0807">Transducer</keyword>
<gene>
    <name evidence="17" type="primary">LOC106547075</name>
</gene>
<dbReference type="GO" id="GO:0004930">
    <property type="term" value="F:G protein-coupled receptor activity"/>
    <property type="evidence" value="ECO:0007669"/>
    <property type="project" value="UniProtKB-KW"/>
</dbReference>
<organism evidence="16 17">
    <name type="scientific">Thamnophis sirtalis</name>
    <dbReference type="NCBI Taxonomy" id="35019"/>
    <lineage>
        <taxon>Eukaryota</taxon>
        <taxon>Metazoa</taxon>
        <taxon>Chordata</taxon>
        <taxon>Craniata</taxon>
        <taxon>Vertebrata</taxon>
        <taxon>Euteleostomi</taxon>
        <taxon>Lepidosauria</taxon>
        <taxon>Squamata</taxon>
        <taxon>Bifurcata</taxon>
        <taxon>Unidentata</taxon>
        <taxon>Episquamata</taxon>
        <taxon>Toxicofera</taxon>
        <taxon>Serpentes</taxon>
        <taxon>Colubroidea</taxon>
        <taxon>Colubridae</taxon>
        <taxon>Natricinae</taxon>
        <taxon>Thamnophis</taxon>
    </lineage>
</organism>
<dbReference type="InterPro" id="IPR000725">
    <property type="entry name" value="Olfact_rcpt"/>
</dbReference>
<feature type="transmembrane region" description="Helical" evidence="14">
    <location>
        <begin position="134"/>
        <end position="154"/>
    </location>
</feature>
<accession>A0A6I9Y013</accession>
<dbReference type="GO" id="GO:0005886">
    <property type="term" value="C:plasma membrane"/>
    <property type="evidence" value="ECO:0007669"/>
    <property type="project" value="UniProtKB-SubCell"/>
</dbReference>
<feature type="transmembrane region" description="Helical" evidence="14">
    <location>
        <begin position="576"/>
        <end position="596"/>
    </location>
</feature>
<dbReference type="GO" id="GO:0004984">
    <property type="term" value="F:olfactory receptor activity"/>
    <property type="evidence" value="ECO:0007669"/>
    <property type="project" value="InterPro"/>
</dbReference>
<evidence type="ECO:0000256" key="11">
    <source>
        <dbReference type="ARBA" id="ARBA00023170"/>
    </source>
</evidence>
<keyword evidence="16" id="KW-1185">Reference proteome</keyword>
<dbReference type="FunFam" id="1.20.1070.10:FF:000037">
    <property type="entry name" value="Olfactory receptor"/>
    <property type="match status" value="1"/>
</dbReference>
<evidence type="ECO:0000313" key="17">
    <source>
        <dbReference type="RefSeq" id="XP_013919586.1"/>
    </source>
</evidence>
<feature type="transmembrane region" description="Helical" evidence="14">
    <location>
        <begin position="100"/>
        <end position="122"/>
    </location>
</feature>
<dbReference type="FunFam" id="1.10.1220.70:FF:000001">
    <property type="entry name" value="Olfactory receptor"/>
    <property type="match status" value="2"/>
</dbReference>
<dbReference type="InterPro" id="IPR050516">
    <property type="entry name" value="Olfactory_GPCR"/>
</dbReference>
<evidence type="ECO:0000256" key="12">
    <source>
        <dbReference type="ARBA" id="ARBA00023224"/>
    </source>
</evidence>
<keyword evidence="4" id="KW-1003">Cell membrane</keyword>
<dbReference type="OrthoDB" id="9836137at2759"/>
<evidence type="ECO:0000256" key="4">
    <source>
        <dbReference type="ARBA" id="ARBA00022475"/>
    </source>
</evidence>
<protein>
    <submittedName>
        <fullName evidence="17">Uncharacterized protein LOC106547075</fullName>
    </submittedName>
</protein>
<evidence type="ECO:0000259" key="15">
    <source>
        <dbReference type="PROSITE" id="PS50262"/>
    </source>
</evidence>
<evidence type="ECO:0000256" key="9">
    <source>
        <dbReference type="ARBA" id="ARBA00023040"/>
    </source>
</evidence>
<feature type="transmembrane region" description="Helical" evidence="14">
    <location>
        <begin position="403"/>
        <end position="425"/>
    </location>
</feature>
<keyword evidence="9 13" id="KW-0297">G-protein coupled receptor</keyword>
<dbReference type="Pfam" id="PF13853">
    <property type="entry name" value="7tm_4"/>
    <property type="match status" value="2"/>
</dbReference>
<comment type="similarity">
    <text evidence="3 13">Belongs to the G-protein coupled receptor 1 family.</text>
</comment>
<feature type="transmembrane region" description="Helical" evidence="14">
    <location>
        <begin position="445"/>
        <end position="463"/>
    </location>
</feature>
<evidence type="ECO:0000256" key="1">
    <source>
        <dbReference type="ARBA" id="ARBA00002936"/>
    </source>
</evidence>
<dbReference type="InterPro" id="IPR017452">
    <property type="entry name" value="GPCR_Rhodpsn_7TM"/>
</dbReference>
<dbReference type="PROSITE" id="PS00237">
    <property type="entry name" value="G_PROTEIN_RECEP_F1_1"/>
    <property type="match status" value="1"/>
</dbReference>
<dbReference type="KEGG" id="tsr:106547075"/>
<feature type="domain" description="G-protein coupled receptors family 1 profile" evidence="15">
    <location>
        <begin position="346"/>
        <end position="594"/>
    </location>
</feature>
<evidence type="ECO:0000256" key="3">
    <source>
        <dbReference type="ARBA" id="ARBA00010663"/>
    </source>
</evidence>
<keyword evidence="11 13" id="KW-0675">Receptor</keyword>
<dbReference type="AlphaFoldDB" id="A0A6I9Y013"/>
<evidence type="ECO:0000256" key="7">
    <source>
        <dbReference type="ARBA" id="ARBA00022725"/>
    </source>
</evidence>
<dbReference type="PRINTS" id="PR00245">
    <property type="entry name" value="OLFACTORYR"/>
</dbReference>
<dbReference type="PRINTS" id="PR00237">
    <property type="entry name" value="GPCRRHODOPSN"/>
</dbReference>
<feature type="transmembrane region" description="Helical" evidence="14">
    <location>
        <begin position="253"/>
        <end position="271"/>
    </location>
</feature>
<evidence type="ECO:0000313" key="16">
    <source>
        <dbReference type="Proteomes" id="UP000504617"/>
    </source>
</evidence>
<evidence type="ECO:0000256" key="14">
    <source>
        <dbReference type="SAM" id="Phobius"/>
    </source>
</evidence>
<evidence type="ECO:0000256" key="2">
    <source>
        <dbReference type="ARBA" id="ARBA00004651"/>
    </source>
</evidence>
<reference evidence="17" key="1">
    <citation type="submission" date="2025-08" db="UniProtKB">
        <authorList>
            <consortium name="RefSeq"/>
        </authorList>
    </citation>
    <scope>IDENTIFICATION</scope>
    <source>
        <tissue evidence="17">Skeletal muscle</tissue>
    </source>
</reference>
<name>A0A6I9Y013_9SAUR</name>
<keyword evidence="8 14" id="KW-1133">Transmembrane helix</keyword>
<evidence type="ECO:0000256" key="6">
    <source>
        <dbReference type="ARBA" id="ARBA00022692"/>
    </source>
</evidence>
<feature type="transmembrane region" description="Helical" evidence="14">
    <location>
        <begin position="541"/>
        <end position="564"/>
    </location>
</feature>
<evidence type="ECO:0000256" key="10">
    <source>
        <dbReference type="ARBA" id="ARBA00023136"/>
    </source>
</evidence>
<dbReference type="Proteomes" id="UP000504617">
    <property type="component" value="Unplaced"/>
</dbReference>
<dbReference type="CDD" id="cd15227">
    <property type="entry name" value="7tmA_OR14-like"/>
    <property type="match status" value="1"/>
</dbReference>